<gene>
    <name evidence="1" type="ORF">GCM10011309_07670</name>
</gene>
<keyword evidence="2" id="KW-1185">Reference proteome</keyword>
<name>A0A918NCL0_9PROT</name>
<evidence type="ECO:0000313" key="2">
    <source>
        <dbReference type="Proteomes" id="UP000600865"/>
    </source>
</evidence>
<reference evidence="1 2" key="1">
    <citation type="journal article" date="2014" name="Int. J. Syst. Evol. Microbiol.">
        <title>Complete genome sequence of Corynebacterium casei LMG S-19264T (=DSM 44701T), isolated from a smear-ripened cheese.</title>
        <authorList>
            <consortium name="US DOE Joint Genome Institute (JGI-PGF)"/>
            <person name="Walter F."/>
            <person name="Albersmeier A."/>
            <person name="Kalinowski J."/>
            <person name="Ruckert C."/>
        </authorList>
    </citation>
    <scope>NUCLEOTIDE SEQUENCE [LARGE SCALE GENOMIC DNA]</scope>
    <source>
        <strain evidence="1 2">KCTC 23968</strain>
    </source>
</reference>
<dbReference type="AlphaFoldDB" id="A0A918NCL0"/>
<comment type="caution">
    <text evidence="1">The sequence shown here is derived from an EMBL/GenBank/DDBJ whole genome shotgun (WGS) entry which is preliminary data.</text>
</comment>
<dbReference type="EMBL" id="BMYV01000001">
    <property type="protein sequence ID" value="GGX60293.1"/>
    <property type="molecule type" value="Genomic_DNA"/>
</dbReference>
<evidence type="ECO:0008006" key="3">
    <source>
        <dbReference type="Google" id="ProtNLM"/>
    </source>
</evidence>
<organism evidence="1 2">
    <name type="scientific">Litorimonas cladophorae</name>
    <dbReference type="NCBI Taxonomy" id="1220491"/>
    <lineage>
        <taxon>Bacteria</taxon>
        <taxon>Pseudomonadati</taxon>
        <taxon>Pseudomonadota</taxon>
        <taxon>Alphaproteobacteria</taxon>
        <taxon>Maricaulales</taxon>
        <taxon>Robiginitomaculaceae</taxon>
    </lineage>
</organism>
<dbReference type="RefSeq" id="WP_189581501.1">
    <property type="nucleotide sequence ID" value="NZ_BMYV01000001.1"/>
</dbReference>
<protein>
    <recommendedName>
        <fullName evidence="3">Phosphatidate cytidylyltransferase</fullName>
    </recommendedName>
</protein>
<accession>A0A918NCL0</accession>
<proteinExistence type="predicted"/>
<dbReference type="Proteomes" id="UP000600865">
    <property type="component" value="Unassembled WGS sequence"/>
</dbReference>
<evidence type="ECO:0000313" key="1">
    <source>
        <dbReference type="EMBL" id="GGX60293.1"/>
    </source>
</evidence>
<sequence>MQTLLDIIKSETLDPPARVTEVMSIIQARHAGRVQAMVYYGSSLRELDNPEKMLDFYVLVDSYRKTHGTGLRALLNRLIPPAVYYVEHTSPDGTVSTCKYSILSLSEFEKRCSSRAFLSQVWGRFSQPCAVLWSKDQAVLDRVWAARVTAVETMVNETAPLMAGSASAPELWGRGFYESYQTELRPESSTGRSEEIVARFADRYGAITAALYGQADKEGRFALPIDGQSRAKRRWFFRRLLGKPAAAIRVLNGAATFDGGIDYIARKVENHSGVKLDPTPAQRKHPVLHSPFLFWKMWRKGAFR</sequence>